<evidence type="ECO:0000313" key="2">
    <source>
        <dbReference type="EMBL" id="PKY59243.1"/>
    </source>
</evidence>
<reference evidence="2 3" key="1">
    <citation type="submission" date="2015-10" db="EMBL/GenBank/DDBJ databases">
        <title>Genome analyses suggest a sexual origin of heterokaryosis in a supposedly ancient asexual fungus.</title>
        <authorList>
            <person name="Ropars J."/>
            <person name="Sedzielewska K."/>
            <person name="Noel J."/>
            <person name="Charron P."/>
            <person name="Farinelli L."/>
            <person name="Marton T."/>
            <person name="Kruger M."/>
            <person name="Pelin A."/>
            <person name="Brachmann A."/>
            <person name="Corradi N."/>
        </authorList>
    </citation>
    <scope>NUCLEOTIDE SEQUENCE [LARGE SCALE GENOMIC DNA]</scope>
    <source>
        <strain evidence="2 3">A4</strain>
    </source>
</reference>
<protein>
    <submittedName>
        <fullName evidence="2">Uncharacterized protein</fullName>
    </submittedName>
</protein>
<gene>
    <name evidence="2" type="ORF">RhiirA4_481824</name>
</gene>
<name>A0A2I1HK35_9GLOM</name>
<evidence type="ECO:0000313" key="3">
    <source>
        <dbReference type="Proteomes" id="UP000234323"/>
    </source>
</evidence>
<sequence>MLQYFDVTKFIASDCGRKISFLWKEFLNLYQFLRKDSFTDPDIDSFKINVKNWIKLFCKPTIGKSNFINQKRDKGLNIRQFSTSSIEKKNHLHVKLFFGGTIMGEKIAIAIILFYMICYLLKIDCYII</sequence>
<keyword evidence="1" id="KW-1133">Transmembrane helix</keyword>
<keyword evidence="1" id="KW-0472">Membrane</keyword>
<evidence type="ECO:0000256" key="1">
    <source>
        <dbReference type="SAM" id="Phobius"/>
    </source>
</evidence>
<keyword evidence="3" id="KW-1185">Reference proteome</keyword>
<dbReference type="AlphaFoldDB" id="A0A2I1HK35"/>
<feature type="transmembrane region" description="Helical" evidence="1">
    <location>
        <begin position="96"/>
        <end position="117"/>
    </location>
</feature>
<organism evidence="2 3">
    <name type="scientific">Rhizophagus irregularis</name>
    <dbReference type="NCBI Taxonomy" id="588596"/>
    <lineage>
        <taxon>Eukaryota</taxon>
        <taxon>Fungi</taxon>
        <taxon>Fungi incertae sedis</taxon>
        <taxon>Mucoromycota</taxon>
        <taxon>Glomeromycotina</taxon>
        <taxon>Glomeromycetes</taxon>
        <taxon>Glomerales</taxon>
        <taxon>Glomeraceae</taxon>
        <taxon>Rhizophagus</taxon>
    </lineage>
</organism>
<proteinExistence type="predicted"/>
<dbReference type="Proteomes" id="UP000234323">
    <property type="component" value="Unassembled WGS sequence"/>
</dbReference>
<dbReference type="EMBL" id="LLXI01003444">
    <property type="protein sequence ID" value="PKY59243.1"/>
    <property type="molecule type" value="Genomic_DNA"/>
</dbReference>
<comment type="caution">
    <text evidence="2">The sequence shown here is derived from an EMBL/GenBank/DDBJ whole genome shotgun (WGS) entry which is preliminary data.</text>
</comment>
<keyword evidence="1" id="KW-0812">Transmembrane</keyword>
<accession>A0A2I1HK35</accession>